<dbReference type="GO" id="GO:0003677">
    <property type="term" value="F:DNA binding"/>
    <property type="evidence" value="ECO:0007669"/>
    <property type="project" value="InterPro"/>
</dbReference>
<dbReference type="Proteomes" id="UP000184485">
    <property type="component" value="Unassembled WGS sequence"/>
</dbReference>
<evidence type="ECO:0000259" key="1">
    <source>
        <dbReference type="Pfam" id="PF12002"/>
    </source>
</evidence>
<feature type="domain" description="MgsA AAA+ ATPase C-terminal" evidence="1">
    <location>
        <begin position="41"/>
        <end position="160"/>
    </location>
</feature>
<dbReference type="SUPFAM" id="SSF48019">
    <property type="entry name" value="post-AAA+ oligomerization domain-like"/>
    <property type="match status" value="1"/>
</dbReference>
<dbReference type="STRING" id="1122133.SAMN02745157_3262"/>
<dbReference type="InterPro" id="IPR008921">
    <property type="entry name" value="DNA_pol3_clamp-load_cplx_C"/>
</dbReference>
<sequence length="197" mass="21861">MTPRHIGPPPHQDDPYSKLVSPHGVPVDQLVSVLQKEIRRSHVDNAVRAAYEMLITSEAVADHFWHRLKLIAVEDVGMGLPMAPLLVNCLHDNYRTCSGGEKIMMAVHAVRLLATAQKDRTSAEHTDLVIQLVARGEAAVEVPDYALCVHTRAGQEMGRGLMQWWENGAKVNDEFAGADHTYRERLIPICREAEAGS</sequence>
<dbReference type="GO" id="GO:0006260">
    <property type="term" value="P:DNA replication"/>
    <property type="evidence" value="ECO:0007669"/>
    <property type="project" value="InterPro"/>
</dbReference>
<protein>
    <submittedName>
        <fullName evidence="2">MgsA AAA+ ATPase C terminal</fullName>
    </submittedName>
</protein>
<dbReference type="RefSeq" id="WP_073054725.1">
    <property type="nucleotide sequence ID" value="NZ_FQUP01000003.1"/>
</dbReference>
<evidence type="ECO:0000313" key="2">
    <source>
        <dbReference type="EMBL" id="SHF98096.1"/>
    </source>
</evidence>
<reference evidence="2 3" key="1">
    <citation type="submission" date="2016-11" db="EMBL/GenBank/DDBJ databases">
        <authorList>
            <person name="Jaros S."/>
            <person name="Januszkiewicz K."/>
            <person name="Wedrychowicz H."/>
        </authorList>
    </citation>
    <scope>NUCLEOTIDE SEQUENCE [LARGE SCALE GENOMIC DNA]</scope>
    <source>
        <strain evidence="2 3">DSM 19436</strain>
    </source>
</reference>
<dbReference type="EMBL" id="FQUP01000003">
    <property type="protein sequence ID" value="SHF98096.1"/>
    <property type="molecule type" value="Genomic_DNA"/>
</dbReference>
<proteinExistence type="predicted"/>
<dbReference type="InterPro" id="IPR021886">
    <property type="entry name" value="MgsA_C"/>
</dbReference>
<accession>A0A1M5G314</accession>
<dbReference type="Gene3D" id="1.20.272.10">
    <property type="match status" value="1"/>
</dbReference>
<evidence type="ECO:0000313" key="3">
    <source>
        <dbReference type="Proteomes" id="UP000184485"/>
    </source>
</evidence>
<dbReference type="AlphaFoldDB" id="A0A1M5G314"/>
<keyword evidence="3" id="KW-1185">Reference proteome</keyword>
<dbReference type="Pfam" id="PF12002">
    <property type="entry name" value="MgsA_C"/>
    <property type="match status" value="1"/>
</dbReference>
<gene>
    <name evidence="2" type="ORF">SAMN02745157_3262</name>
</gene>
<name>A0A1M5G314_9HYPH</name>
<organism evidence="2 3">
    <name type="scientific">Kaistia soli DSM 19436</name>
    <dbReference type="NCBI Taxonomy" id="1122133"/>
    <lineage>
        <taxon>Bacteria</taxon>
        <taxon>Pseudomonadati</taxon>
        <taxon>Pseudomonadota</taxon>
        <taxon>Alphaproteobacteria</taxon>
        <taxon>Hyphomicrobiales</taxon>
        <taxon>Kaistiaceae</taxon>
        <taxon>Kaistia</taxon>
    </lineage>
</organism>